<feature type="non-terminal residue" evidence="4">
    <location>
        <position position="321"/>
    </location>
</feature>
<dbReference type="AlphaFoldDB" id="X1EA38"/>
<evidence type="ECO:0008006" key="5">
    <source>
        <dbReference type="Google" id="ProtNLM"/>
    </source>
</evidence>
<dbReference type="InterPro" id="IPR038601">
    <property type="entry name" value="MttB-like_sf"/>
</dbReference>
<organism evidence="4">
    <name type="scientific">marine sediment metagenome</name>
    <dbReference type="NCBI Taxonomy" id="412755"/>
    <lineage>
        <taxon>unclassified sequences</taxon>
        <taxon>metagenomes</taxon>
        <taxon>ecological metagenomes</taxon>
    </lineage>
</organism>
<evidence type="ECO:0000256" key="3">
    <source>
        <dbReference type="ARBA" id="ARBA00022679"/>
    </source>
</evidence>
<dbReference type="EMBL" id="BARU01002628">
    <property type="protein sequence ID" value="GAH30146.1"/>
    <property type="molecule type" value="Genomic_DNA"/>
</dbReference>
<dbReference type="GO" id="GO:0032259">
    <property type="term" value="P:methylation"/>
    <property type="evidence" value="ECO:0007669"/>
    <property type="project" value="UniProtKB-KW"/>
</dbReference>
<protein>
    <recommendedName>
        <fullName evidence="5">Trimethylamine methyltransferase</fullName>
    </recommendedName>
</protein>
<comment type="caution">
    <text evidence="4">The sequence shown here is derived from an EMBL/GenBank/DDBJ whole genome shotgun (WGS) entry which is preliminary data.</text>
</comment>
<sequence>MKLNRINVLSKDEILTIHSAAIELLSTVGIKIDAQDTRDLLEKHGAEVDQETTFVKFPETLVKEQLKKVPNSFKLHGPDSTFNFEVNTTSTQFATIGTPIKIYDPNNKNNVRKSLLEDMIKQIRVVDSLEHINNSHVDVWPNDVKYTAIHAHAMYQWVKNTRKPYGLGCYGKVASQDMINMASIVVGGEKELINKPRLVGFFNPTSPLHFPQIMTNGLSVFAKYKQPTIIAPEALAGSSAPVTLAGLLTQTSAETLGGIVLAQLFNPGAPVFFGTVSCITDMRSGNSALGSIETTLITTGVAQIARFYNIPSRGPGSVTES</sequence>
<evidence type="ECO:0000256" key="1">
    <source>
        <dbReference type="ARBA" id="ARBA00007137"/>
    </source>
</evidence>
<reference evidence="4" key="1">
    <citation type="journal article" date="2014" name="Front. Microbiol.">
        <title>High frequency of phylogenetically diverse reductive dehalogenase-homologous genes in deep subseafloor sedimentary metagenomes.</title>
        <authorList>
            <person name="Kawai M."/>
            <person name="Futagami T."/>
            <person name="Toyoda A."/>
            <person name="Takaki Y."/>
            <person name="Nishi S."/>
            <person name="Hori S."/>
            <person name="Arai W."/>
            <person name="Tsubouchi T."/>
            <person name="Morono Y."/>
            <person name="Uchiyama I."/>
            <person name="Ito T."/>
            <person name="Fujiyama A."/>
            <person name="Inagaki F."/>
            <person name="Takami H."/>
        </authorList>
    </citation>
    <scope>NUCLEOTIDE SEQUENCE</scope>
    <source>
        <strain evidence="4">Expedition CK06-06</strain>
    </source>
</reference>
<dbReference type="GO" id="GO:0008168">
    <property type="term" value="F:methyltransferase activity"/>
    <property type="evidence" value="ECO:0007669"/>
    <property type="project" value="UniProtKB-KW"/>
</dbReference>
<accession>X1EA38</accession>
<dbReference type="Pfam" id="PF06253">
    <property type="entry name" value="MTTB"/>
    <property type="match status" value="1"/>
</dbReference>
<gene>
    <name evidence="4" type="ORF">S03H2_06118</name>
</gene>
<evidence type="ECO:0000313" key="4">
    <source>
        <dbReference type="EMBL" id="GAH30146.1"/>
    </source>
</evidence>
<keyword evidence="2" id="KW-0489">Methyltransferase</keyword>
<evidence type="ECO:0000256" key="2">
    <source>
        <dbReference type="ARBA" id="ARBA00022603"/>
    </source>
</evidence>
<name>X1EA38_9ZZZZ</name>
<dbReference type="Gene3D" id="3.20.20.480">
    <property type="entry name" value="Trimethylamine methyltransferase-like"/>
    <property type="match status" value="1"/>
</dbReference>
<dbReference type="InterPro" id="IPR010426">
    <property type="entry name" value="MTTB_MeTrfase"/>
</dbReference>
<comment type="similarity">
    <text evidence="1">Belongs to the trimethylamine methyltransferase family.</text>
</comment>
<proteinExistence type="inferred from homology"/>
<keyword evidence="3" id="KW-0808">Transferase</keyword>
<dbReference type="GO" id="GO:0015948">
    <property type="term" value="P:methanogenesis"/>
    <property type="evidence" value="ECO:0007669"/>
    <property type="project" value="InterPro"/>
</dbReference>